<dbReference type="Gene3D" id="3.50.50.60">
    <property type="entry name" value="FAD/NAD(P)-binding domain"/>
    <property type="match status" value="2"/>
</dbReference>
<evidence type="ECO:0000313" key="8">
    <source>
        <dbReference type="Proteomes" id="UP001320544"/>
    </source>
</evidence>
<dbReference type="Proteomes" id="UP001320544">
    <property type="component" value="Chromosome"/>
</dbReference>
<dbReference type="PANTHER" id="PTHR43400">
    <property type="entry name" value="FUMARATE REDUCTASE"/>
    <property type="match status" value="1"/>
</dbReference>
<evidence type="ECO:0000256" key="2">
    <source>
        <dbReference type="ARBA" id="ARBA00022630"/>
    </source>
</evidence>
<dbReference type="InterPro" id="IPR036188">
    <property type="entry name" value="FAD/NAD-bd_sf"/>
</dbReference>
<feature type="signal peptide" evidence="5">
    <location>
        <begin position="1"/>
        <end position="32"/>
    </location>
</feature>
<dbReference type="RefSeq" id="WP_180994998.1">
    <property type="nucleotide sequence ID" value="NZ_AP025564.1"/>
</dbReference>
<dbReference type="Pfam" id="PF00890">
    <property type="entry name" value="FAD_binding_2"/>
    <property type="match status" value="1"/>
</dbReference>
<dbReference type="Gene3D" id="3.90.700.10">
    <property type="entry name" value="Succinate dehydrogenase/fumarate reductase flavoprotein, catalytic domain"/>
    <property type="match status" value="1"/>
</dbReference>
<reference evidence="7 8" key="1">
    <citation type="submission" date="2022-01" db="EMBL/GenBank/DDBJ databases">
        <title>Novel bile acid biosynthetic pathways are enriched in the microbiome of centenarians.</title>
        <authorList>
            <person name="Sato Y."/>
            <person name="Atarashi K."/>
            <person name="Plichta R.D."/>
            <person name="Arai Y."/>
            <person name="Sasajima S."/>
            <person name="Kearney M.S."/>
            <person name="Suda W."/>
            <person name="Takeshita K."/>
            <person name="Sasaki T."/>
            <person name="Okamoto S."/>
            <person name="Skelly N.A."/>
            <person name="Okamura Y."/>
            <person name="Vlamakis H."/>
            <person name="Li Y."/>
            <person name="Tanoue T."/>
            <person name="Takei H."/>
            <person name="Nittono H."/>
            <person name="Narushima S."/>
            <person name="Irie J."/>
            <person name="Itoh H."/>
            <person name="Moriya K."/>
            <person name="Sugiura Y."/>
            <person name="Suematsu M."/>
            <person name="Moritoki N."/>
            <person name="Shibata S."/>
            <person name="Littman R.D."/>
            <person name="Fischbach A.M."/>
            <person name="Uwamino Y."/>
            <person name="Inoue T."/>
            <person name="Honda A."/>
            <person name="Hattori M."/>
            <person name="Murai T."/>
            <person name="Xavier J.R."/>
            <person name="Hirose N."/>
            <person name="Honda K."/>
        </authorList>
    </citation>
    <scope>NUCLEOTIDE SEQUENCE [LARGE SCALE GENOMIC DNA]</scope>
    <source>
        <strain evidence="7 8">CE91-St30</strain>
    </source>
</reference>
<keyword evidence="5" id="KW-0732">Signal</keyword>
<dbReference type="SUPFAM" id="SSF51905">
    <property type="entry name" value="FAD/NAD(P)-binding domain"/>
    <property type="match status" value="1"/>
</dbReference>
<dbReference type="NCBIfam" id="TIGR01409">
    <property type="entry name" value="TAT_signal_seq"/>
    <property type="match status" value="1"/>
</dbReference>
<evidence type="ECO:0000256" key="1">
    <source>
        <dbReference type="ARBA" id="ARBA00001974"/>
    </source>
</evidence>
<evidence type="ECO:0000256" key="3">
    <source>
        <dbReference type="ARBA" id="ARBA00022827"/>
    </source>
</evidence>
<evidence type="ECO:0000313" key="7">
    <source>
        <dbReference type="EMBL" id="BDE96695.1"/>
    </source>
</evidence>
<feature type="chain" id="PRO_5047316094" evidence="5">
    <location>
        <begin position="33"/>
        <end position="548"/>
    </location>
</feature>
<gene>
    <name evidence="7" type="ORF">CE91St30_20280</name>
</gene>
<dbReference type="InterPro" id="IPR019546">
    <property type="entry name" value="TAT_signal_bac_arc"/>
</dbReference>
<dbReference type="EMBL" id="AP025564">
    <property type="protein sequence ID" value="BDE96695.1"/>
    <property type="molecule type" value="Genomic_DNA"/>
</dbReference>
<dbReference type="InterPro" id="IPR003953">
    <property type="entry name" value="FAD-dep_OxRdtase_2_FAD-bd"/>
</dbReference>
<dbReference type="PANTHER" id="PTHR43400:SF10">
    <property type="entry name" value="3-OXOSTEROID 1-DEHYDROGENASE"/>
    <property type="match status" value="1"/>
</dbReference>
<keyword evidence="4" id="KW-0560">Oxidoreductase</keyword>
<sequence length="548" mass="57282">MKQGSVSRRGFIKGAGIAGLGIAALGALPACASQGNGSQGATGAQDVPWDVETDVLVVGSGTSAFAALVAKANGVENVTIIEKSSIWGGTSATSGGTLWIPLFYAGQDAGMADTREDALKYMKAVAAGRGNEAAMELYVDNANALLEWTRDTFGWEWVADTPGMGFKDYYEPYDGFRSQGRQASLGNGGAGLWSQLQQDVKDQGIEVLMGTAAEEIIVDETGTVIGVKATDGGKEMRIKANQCVVLGTGGFDHNPDMVRAFQSVPIYVTNAAEGNVGDAQAMGVSVGAALSNMDTNWGVPSFLPEPFDENADAVFSISLTDWGIYRSGAGSIVVNKDGRRFANESSAYAVFNRAFGNYDTAKPGFANIPAVWICDSNYLASGGGLLPGMKAAEDPIPENFFKADTLEEIAEHFGIDPQGLTDEVVKFNGYAEQGIDLDWHRGEKDADKAVGAYHPYLSELPNPVLAPLATPPFYASLYVPGTCGTNGGLKTNEYAQVVDARGNVIPGLLAVGNCSASITGGQYCGAGMTLGAGAVMSWIGIKNMLGNL</sequence>
<proteinExistence type="predicted"/>
<evidence type="ECO:0000256" key="4">
    <source>
        <dbReference type="ARBA" id="ARBA00023002"/>
    </source>
</evidence>
<dbReference type="PROSITE" id="PS51318">
    <property type="entry name" value="TAT"/>
    <property type="match status" value="1"/>
</dbReference>
<dbReference type="InterPro" id="IPR027477">
    <property type="entry name" value="Succ_DH/fumarate_Rdtase_cat_sf"/>
</dbReference>
<keyword evidence="8" id="KW-1185">Reference proteome</keyword>
<keyword evidence="3" id="KW-0274">FAD</keyword>
<feature type="domain" description="FAD-dependent oxidoreductase 2 FAD-binding" evidence="6">
    <location>
        <begin position="54"/>
        <end position="530"/>
    </location>
</feature>
<evidence type="ECO:0000259" key="6">
    <source>
        <dbReference type="Pfam" id="PF00890"/>
    </source>
</evidence>
<evidence type="ECO:0000256" key="5">
    <source>
        <dbReference type="SAM" id="SignalP"/>
    </source>
</evidence>
<dbReference type="SUPFAM" id="SSF56425">
    <property type="entry name" value="Succinate dehydrogenase/fumarate reductase flavoprotein, catalytic domain"/>
    <property type="match status" value="1"/>
</dbReference>
<dbReference type="InterPro" id="IPR006311">
    <property type="entry name" value="TAT_signal"/>
</dbReference>
<name>A0ABM7WK30_9ACTN</name>
<dbReference type="InterPro" id="IPR050315">
    <property type="entry name" value="FAD-oxidoreductase_2"/>
</dbReference>
<organism evidence="7 8">
    <name type="scientific">Raoultibacter timonensis</name>
    <dbReference type="NCBI Taxonomy" id="1907662"/>
    <lineage>
        <taxon>Bacteria</taxon>
        <taxon>Bacillati</taxon>
        <taxon>Actinomycetota</taxon>
        <taxon>Coriobacteriia</taxon>
        <taxon>Eggerthellales</taxon>
        <taxon>Eggerthellaceae</taxon>
        <taxon>Raoultibacter</taxon>
    </lineage>
</organism>
<comment type="cofactor">
    <cofactor evidence="1">
        <name>FAD</name>
        <dbReference type="ChEBI" id="CHEBI:57692"/>
    </cofactor>
</comment>
<accession>A0ABM7WK30</accession>
<protein>
    <submittedName>
        <fullName evidence="7">Fumarate reductase</fullName>
    </submittedName>
</protein>
<keyword evidence="2" id="KW-0285">Flavoprotein</keyword>